<accession>A0ABV6VWV6</accession>
<evidence type="ECO:0000313" key="1">
    <source>
        <dbReference type="EMBL" id="MFC1418202.1"/>
    </source>
</evidence>
<sequence>MTVANPPGIGDLVQDSDGRQLVVTDLRSGQLILRALRGSREQPVEDPTVLTILARRGTWGGYPDGQARG</sequence>
<protein>
    <submittedName>
        <fullName evidence="1">Uncharacterized protein</fullName>
    </submittedName>
</protein>
<comment type="caution">
    <text evidence="1">The sequence shown here is derived from an EMBL/GenBank/DDBJ whole genome shotgun (WGS) entry which is preliminary data.</text>
</comment>
<dbReference type="EMBL" id="JBHFAB010000011">
    <property type="protein sequence ID" value="MFC1418202.1"/>
    <property type="molecule type" value="Genomic_DNA"/>
</dbReference>
<organism evidence="1 2">
    <name type="scientific">Streptacidiphilus cavernicola</name>
    <dbReference type="NCBI Taxonomy" id="3342716"/>
    <lineage>
        <taxon>Bacteria</taxon>
        <taxon>Bacillati</taxon>
        <taxon>Actinomycetota</taxon>
        <taxon>Actinomycetes</taxon>
        <taxon>Kitasatosporales</taxon>
        <taxon>Streptomycetaceae</taxon>
        <taxon>Streptacidiphilus</taxon>
    </lineage>
</organism>
<dbReference type="Proteomes" id="UP001592531">
    <property type="component" value="Unassembled WGS sequence"/>
</dbReference>
<evidence type="ECO:0000313" key="2">
    <source>
        <dbReference type="Proteomes" id="UP001592531"/>
    </source>
</evidence>
<name>A0ABV6VWV6_9ACTN</name>
<proteinExistence type="predicted"/>
<keyword evidence="2" id="KW-1185">Reference proteome</keyword>
<dbReference type="RefSeq" id="WP_380537001.1">
    <property type="nucleotide sequence ID" value="NZ_JBHFAB010000011.1"/>
</dbReference>
<gene>
    <name evidence="1" type="ORF">ACEZDE_16385</name>
</gene>
<reference evidence="1 2" key="1">
    <citation type="submission" date="2024-09" db="EMBL/GenBank/DDBJ databases">
        <authorList>
            <person name="Lee S.D."/>
        </authorList>
    </citation>
    <scope>NUCLEOTIDE SEQUENCE [LARGE SCALE GENOMIC DNA]</scope>
    <source>
        <strain evidence="1 2">N8-3</strain>
    </source>
</reference>